<organism evidence="1 2">
    <name type="scientific">Limulus polyphemus</name>
    <name type="common">Atlantic horseshoe crab</name>
    <dbReference type="NCBI Taxonomy" id="6850"/>
    <lineage>
        <taxon>Eukaryota</taxon>
        <taxon>Metazoa</taxon>
        <taxon>Ecdysozoa</taxon>
        <taxon>Arthropoda</taxon>
        <taxon>Chelicerata</taxon>
        <taxon>Merostomata</taxon>
        <taxon>Xiphosura</taxon>
        <taxon>Limulidae</taxon>
        <taxon>Limulus</taxon>
    </lineage>
</organism>
<dbReference type="GeneID" id="106461165"/>
<dbReference type="Pfam" id="PF13344">
    <property type="entry name" value="Hydrolase_6"/>
    <property type="match status" value="1"/>
</dbReference>
<dbReference type="InterPro" id="IPR006357">
    <property type="entry name" value="HAD-SF_hydro_IIA"/>
</dbReference>
<dbReference type="Gene3D" id="3.40.50.1000">
    <property type="entry name" value="HAD superfamily/HAD-like"/>
    <property type="match status" value="2"/>
</dbReference>
<dbReference type="PANTHER" id="PTHR19288:SF93">
    <property type="entry name" value="FI11325P-RELATED"/>
    <property type="match status" value="1"/>
</dbReference>
<dbReference type="PANTHER" id="PTHR19288">
    <property type="entry name" value="4-NITROPHENYLPHOSPHATASE-RELATED"/>
    <property type="match status" value="1"/>
</dbReference>
<keyword evidence="1" id="KW-1185">Reference proteome</keyword>
<dbReference type="Proteomes" id="UP000694941">
    <property type="component" value="Unplaced"/>
</dbReference>
<dbReference type="InterPro" id="IPR023214">
    <property type="entry name" value="HAD_sf"/>
</dbReference>
<gene>
    <name evidence="2" type="primary">LOC106461165</name>
</gene>
<dbReference type="SUPFAM" id="SSF56784">
    <property type="entry name" value="HAD-like"/>
    <property type="match status" value="1"/>
</dbReference>
<proteinExistence type="predicted"/>
<dbReference type="InterPro" id="IPR036412">
    <property type="entry name" value="HAD-like_sf"/>
</dbReference>
<sequence>MTRRLDVSAINSGFLDSFDFVLTDCDGVLWNGNEVIPGAKETINALQEMGKTVIFVTNNSTKARNEYNKKCEMLGFKASMDKIFPTSYCVAVYLKSIEFRKKVYVFGSTGITGELEKAGIPFLPIGPDTLPEVENWHEWVTKDLKLDPEYT</sequence>
<dbReference type="RefSeq" id="XP_013776416.1">
    <property type="nucleotide sequence ID" value="XM_013920962.2"/>
</dbReference>
<evidence type="ECO:0000313" key="2">
    <source>
        <dbReference type="RefSeq" id="XP_013776416.1"/>
    </source>
</evidence>
<protein>
    <submittedName>
        <fullName evidence="2">Phosphoglycolate phosphatase 1B, chloroplastic-like</fullName>
    </submittedName>
</protein>
<accession>A0ABM1B7K6</accession>
<evidence type="ECO:0000313" key="1">
    <source>
        <dbReference type="Proteomes" id="UP000694941"/>
    </source>
</evidence>
<name>A0ABM1B7K6_LIMPO</name>
<reference evidence="2" key="1">
    <citation type="submission" date="2025-08" db="UniProtKB">
        <authorList>
            <consortium name="RefSeq"/>
        </authorList>
    </citation>
    <scope>IDENTIFICATION</scope>
    <source>
        <tissue evidence="2">Muscle</tissue>
    </source>
</reference>